<proteinExistence type="predicted"/>
<dbReference type="GO" id="GO:0016301">
    <property type="term" value="F:kinase activity"/>
    <property type="evidence" value="ECO:0007669"/>
    <property type="project" value="InterPro"/>
</dbReference>
<evidence type="ECO:0000313" key="4">
    <source>
        <dbReference type="EMBL" id="OGD34084.1"/>
    </source>
</evidence>
<dbReference type="Pfam" id="PF06414">
    <property type="entry name" value="Zeta_toxin"/>
    <property type="match status" value="1"/>
</dbReference>
<dbReference type="InterPro" id="IPR010488">
    <property type="entry name" value="Zeta_toxin_domain"/>
</dbReference>
<dbReference type="InterPro" id="IPR027417">
    <property type="entry name" value="P-loop_NTPase"/>
</dbReference>
<dbReference type="GO" id="GO:0005524">
    <property type="term" value="F:ATP binding"/>
    <property type="evidence" value="ECO:0007669"/>
    <property type="project" value="UniProtKB-KW"/>
</dbReference>
<gene>
    <name evidence="4" type="ORF">A2988_01200</name>
</gene>
<comment type="caution">
    <text evidence="4">The sequence shown here is derived from an EMBL/GenBank/DDBJ whole genome shotgun (WGS) entry which is preliminary data.</text>
</comment>
<dbReference type="EMBL" id="MEYS01000002">
    <property type="protein sequence ID" value="OGD34084.1"/>
    <property type="molecule type" value="Genomic_DNA"/>
</dbReference>
<protein>
    <recommendedName>
        <fullName evidence="3">Zeta toxin domain-containing protein</fullName>
    </recommendedName>
</protein>
<evidence type="ECO:0000313" key="5">
    <source>
        <dbReference type="Proteomes" id="UP000176650"/>
    </source>
</evidence>
<dbReference type="AlphaFoldDB" id="A0A1F5BU08"/>
<sequence length="233" mass="27116">MENNEEQKIIAESERFIKEQKEKLIKKFADPAFYKPDSSPVSLFMAGSPGAGKTEVSKRLIERFSTKPVRIDADEIRNMFPNYNGSNAHLFQSACSIGVNKLYDYVIKNQLNVVLDGTFAYKGALLNIQRSIDHGRKIEIFYLFQDPIVAWDFTKKREEIEHRRVSKEMFIKGFLASRENVNEAKRQFKDKVELNLIIKNFNTGLELLKLNIDTIDHYLDKIYTEEELINLIK</sequence>
<keyword evidence="2" id="KW-0067">ATP-binding</keyword>
<evidence type="ECO:0000256" key="2">
    <source>
        <dbReference type="ARBA" id="ARBA00022840"/>
    </source>
</evidence>
<accession>A0A1F5BU08</accession>
<keyword evidence="1" id="KW-0547">Nucleotide-binding</keyword>
<evidence type="ECO:0000259" key="3">
    <source>
        <dbReference type="Pfam" id="PF06414"/>
    </source>
</evidence>
<evidence type="ECO:0000256" key="1">
    <source>
        <dbReference type="ARBA" id="ARBA00022741"/>
    </source>
</evidence>
<organism evidence="4 5">
    <name type="scientific">Candidatus Azambacteria bacterium RIFCSPLOWO2_01_FULL_46_25</name>
    <dbReference type="NCBI Taxonomy" id="1797298"/>
    <lineage>
        <taxon>Bacteria</taxon>
        <taxon>Candidatus Azamiibacteriota</taxon>
    </lineage>
</organism>
<name>A0A1F5BU08_9BACT</name>
<dbReference type="Proteomes" id="UP000176650">
    <property type="component" value="Unassembled WGS sequence"/>
</dbReference>
<reference evidence="4 5" key="1">
    <citation type="journal article" date="2016" name="Nat. Commun.">
        <title>Thousands of microbial genomes shed light on interconnected biogeochemical processes in an aquifer system.</title>
        <authorList>
            <person name="Anantharaman K."/>
            <person name="Brown C.T."/>
            <person name="Hug L.A."/>
            <person name="Sharon I."/>
            <person name="Castelle C.J."/>
            <person name="Probst A.J."/>
            <person name="Thomas B.C."/>
            <person name="Singh A."/>
            <person name="Wilkins M.J."/>
            <person name="Karaoz U."/>
            <person name="Brodie E.L."/>
            <person name="Williams K.H."/>
            <person name="Hubbard S.S."/>
            <person name="Banfield J.F."/>
        </authorList>
    </citation>
    <scope>NUCLEOTIDE SEQUENCE [LARGE SCALE GENOMIC DNA]</scope>
</reference>
<dbReference type="STRING" id="1797298.A2988_01200"/>
<dbReference type="Gene3D" id="3.40.50.300">
    <property type="entry name" value="P-loop containing nucleotide triphosphate hydrolases"/>
    <property type="match status" value="1"/>
</dbReference>
<dbReference type="SUPFAM" id="SSF52540">
    <property type="entry name" value="P-loop containing nucleoside triphosphate hydrolases"/>
    <property type="match status" value="1"/>
</dbReference>
<feature type="domain" description="Zeta toxin" evidence="3">
    <location>
        <begin position="32"/>
        <end position="190"/>
    </location>
</feature>